<sequence>MKKRKHVLSLSRVERFEGSITIGGFILISERLVISQTYREKVSRPINPVKFARNIIFAEMWWNKHRMRQLSDFSDMSEAYIYNFCDSDEWLFHNYTICRQHY</sequence>
<name>A0A1S0TJ39_LOALO</name>
<dbReference type="InParanoid" id="A0A1S0TJ39"/>
<dbReference type="EMBL" id="JH712292">
    <property type="protein sequence ID" value="EFO14582.1"/>
    <property type="molecule type" value="Genomic_DNA"/>
</dbReference>
<proteinExistence type="predicted"/>
<dbReference type="AlphaFoldDB" id="A0A1S0TJ39"/>
<evidence type="ECO:0000313" key="1">
    <source>
        <dbReference type="EMBL" id="EFO14582.1"/>
    </source>
</evidence>
<dbReference type="GeneID" id="9951410"/>
<accession>A0A1S0TJ39</accession>
<dbReference type="KEGG" id="loa:LOAG_13935"/>
<organism evidence="1">
    <name type="scientific">Loa loa</name>
    <name type="common">Eye worm</name>
    <name type="synonym">Filaria loa</name>
    <dbReference type="NCBI Taxonomy" id="7209"/>
    <lineage>
        <taxon>Eukaryota</taxon>
        <taxon>Metazoa</taxon>
        <taxon>Ecdysozoa</taxon>
        <taxon>Nematoda</taxon>
        <taxon>Chromadorea</taxon>
        <taxon>Rhabditida</taxon>
        <taxon>Spirurina</taxon>
        <taxon>Spiruromorpha</taxon>
        <taxon>Filarioidea</taxon>
        <taxon>Onchocercidae</taxon>
        <taxon>Loa</taxon>
    </lineage>
</organism>
<protein>
    <submittedName>
        <fullName evidence="1">Uncharacterized protein</fullName>
    </submittedName>
</protein>
<reference evidence="1" key="1">
    <citation type="submission" date="2012-04" db="EMBL/GenBank/DDBJ databases">
        <title>The Genome Sequence of Loa loa.</title>
        <authorList>
            <consortium name="The Broad Institute Genome Sequencing Platform"/>
            <consortium name="Broad Institute Genome Sequencing Center for Infectious Disease"/>
            <person name="Nutman T.B."/>
            <person name="Fink D.L."/>
            <person name="Russ C."/>
            <person name="Young S."/>
            <person name="Zeng Q."/>
            <person name="Gargeya S."/>
            <person name="Alvarado L."/>
            <person name="Berlin A."/>
            <person name="Chapman S.B."/>
            <person name="Chen Z."/>
            <person name="Freedman E."/>
            <person name="Gellesch M."/>
            <person name="Goldberg J."/>
            <person name="Griggs A."/>
            <person name="Gujja S."/>
            <person name="Heilman E.R."/>
            <person name="Heiman D."/>
            <person name="Howarth C."/>
            <person name="Mehta T."/>
            <person name="Neiman D."/>
            <person name="Pearson M."/>
            <person name="Roberts A."/>
            <person name="Saif S."/>
            <person name="Shea T."/>
            <person name="Shenoy N."/>
            <person name="Sisk P."/>
            <person name="Stolte C."/>
            <person name="Sykes S."/>
            <person name="White J."/>
            <person name="Yandava C."/>
            <person name="Haas B."/>
            <person name="Henn M.R."/>
            <person name="Nusbaum C."/>
            <person name="Birren B."/>
        </authorList>
    </citation>
    <scope>NUCLEOTIDE SEQUENCE [LARGE SCALE GENOMIC DNA]</scope>
</reference>
<dbReference type="CTD" id="9951410"/>
<dbReference type="RefSeq" id="XP_003149487.1">
    <property type="nucleotide sequence ID" value="XM_003149439.1"/>
</dbReference>
<gene>
    <name evidence="1" type="ORF">LOAG_13935</name>
</gene>